<keyword evidence="3" id="KW-0949">S-adenosyl-L-methionine</keyword>
<proteinExistence type="inferred from homology"/>
<evidence type="ECO:0000256" key="3">
    <source>
        <dbReference type="ARBA" id="ARBA00022691"/>
    </source>
</evidence>
<dbReference type="EMBL" id="JARYMX010000002">
    <property type="protein sequence ID" value="KAJ9559796.1"/>
    <property type="molecule type" value="Genomic_DNA"/>
</dbReference>
<dbReference type="GO" id="GO:0032259">
    <property type="term" value="P:methylation"/>
    <property type="evidence" value="ECO:0007669"/>
    <property type="project" value="UniProtKB-KW"/>
</dbReference>
<keyword evidence="1" id="KW-0489">Methyltransferase</keyword>
<dbReference type="PIRSF" id="PIRSF005739">
    <property type="entry name" value="O-mtase"/>
    <property type="match status" value="1"/>
</dbReference>
<dbReference type="Gene3D" id="3.40.50.150">
    <property type="entry name" value="Vaccinia Virus protein VP39"/>
    <property type="match status" value="1"/>
</dbReference>
<feature type="domain" description="O-methyltransferase C-terminal" evidence="6">
    <location>
        <begin position="132"/>
        <end position="336"/>
    </location>
</feature>
<dbReference type="SUPFAM" id="SSF53335">
    <property type="entry name" value="S-adenosyl-L-methionine-dependent methyltransferases"/>
    <property type="match status" value="1"/>
</dbReference>
<dbReference type="GO" id="GO:0046983">
    <property type="term" value="F:protein dimerization activity"/>
    <property type="evidence" value="ECO:0007669"/>
    <property type="project" value="InterPro"/>
</dbReference>
<protein>
    <submittedName>
        <fullName evidence="8">Uncharacterized protein</fullName>
    </submittedName>
</protein>
<dbReference type="Proteomes" id="UP001172457">
    <property type="component" value="Chromosome 2"/>
</dbReference>
<comment type="similarity">
    <text evidence="4">Belongs to the class I-like SAM-binding methyltransferase superfamily. Cation-independent O-methyltransferase family. COMT subfamily.</text>
</comment>
<feature type="active site" description="Proton acceptor" evidence="5">
    <location>
        <position position="261"/>
    </location>
</feature>
<dbReference type="Pfam" id="PF00891">
    <property type="entry name" value="Methyltransf_2"/>
    <property type="match status" value="1"/>
</dbReference>
<dbReference type="InterPro" id="IPR036390">
    <property type="entry name" value="WH_DNA-bd_sf"/>
</dbReference>
<sequence length="400" mass="44283">MGSTNDQSDEELFTYGMQLVTSLALPMVLLNVIKLKVLDALAKAGPDVRLSVHEILSRLSISNQDAPDTLDRMLRILAAHSIVTCSLQDHESKPVRVYGLAPVAKYFVPNEDGVSLGAMVELHQDKMTIDSWYKLVECVKEGGKPFDKVRGAGGFEYIGLNEEFNAIFNKAMVDTSVFVVKEMLNCYDGFKNLTCVVDVGGGLGATLNMIRSKYPTIKGINLDMPHVIQHAPPYPGIEHVGGDMFQNIPNGDGIFLKWVLHGWDDDHCVKLLKNCYNALPNDGKVIVVDGIVPTVPDTSSFSKAELHLDGIMLTQTPGGRERTEDQFLALAKRAGFGGIEKKCFMWAAVEVGGGGLWWRSAVAKKKVGGGRRRWQRWAAVEVRDSRRRRLEVGREDGRRR</sequence>
<dbReference type="AlphaFoldDB" id="A0AA38TQN6"/>
<evidence type="ECO:0000259" key="7">
    <source>
        <dbReference type="Pfam" id="PF08100"/>
    </source>
</evidence>
<comment type="caution">
    <text evidence="8">The sequence shown here is derived from an EMBL/GenBank/DDBJ whole genome shotgun (WGS) entry which is preliminary data.</text>
</comment>
<dbReference type="InterPro" id="IPR012967">
    <property type="entry name" value="COMT_dimerisation"/>
</dbReference>
<gene>
    <name evidence="8" type="ORF">OSB04_004956</name>
</gene>
<accession>A0AA38TQN6</accession>
<dbReference type="GO" id="GO:0008171">
    <property type="term" value="F:O-methyltransferase activity"/>
    <property type="evidence" value="ECO:0007669"/>
    <property type="project" value="InterPro"/>
</dbReference>
<evidence type="ECO:0000256" key="5">
    <source>
        <dbReference type="PIRSR" id="PIRSR005739-1"/>
    </source>
</evidence>
<reference evidence="8" key="1">
    <citation type="submission" date="2023-03" db="EMBL/GenBank/DDBJ databases">
        <title>Chromosome-scale reference genome and RAD-based genetic map of yellow starthistle (Centaurea solstitialis) reveal putative structural variation and QTLs associated with invader traits.</title>
        <authorList>
            <person name="Reatini B."/>
            <person name="Cang F.A."/>
            <person name="Jiang Q."/>
            <person name="Mckibben M.T.W."/>
            <person name="Barker M.S."/>
            <person name="Rieseberg L.H."/>
            <person name="Dlugosch K.M."/>
        </authorList>
    </citation>
    <scope>NUCLEOTIDE SEQUENCE</scope>
    <source>
        <strain evidence="8">CAN-66</strain>
        <tissue evidence="8">Leaf</tissue>
    </source>
</reference>
<dbReference type="InterPro" id="IPR029063">
    <property type="entry name" value="SAM-dependent_MTases_sf"/>
</dbReference>
<dbReference type="SUPFAM" id="SSF46785">
    <property type="entry name" value="Winged helix' DNA-binding domain"/>
    <property type="match status" value="1"/>
</dbReference>
<feature type="domain" description="O-methyltransferase dimerisation" evidence="7">
    <location>
        <begin position="17"/>
        <end position="109"/>
    </location>
</feature>
<evidence type="ECO:0000259" key="6">
    <source>
        <dbReference type="Pfam" id="PF00891"/>
    </source>
</evidence>
<evidence type="ECO:0000256" key="1">
    <source>
        <dbReference type="ARBA" id="ARBA00022603"/>
    </source>
</evidence>
<evidence type="ECO:0000256" key="2">
    <source>
        <dbReference type="ARBA" id="ARBA00022679"/>
    </source>
</evidence>
<evidence type="ECO:0000313" key="8">
    <source>
        <dbReference type="EMBL" id="KAJ9559796.1"/>
    </source>
</evidence>
<dbReference type="PANTHER" id="PTHR11746">
    <property type="entry name" value="O-METHYLTRANSFERASE"/>
    <property type="match status" value="1"/>
</dbReference>
<dbReference type="Gene3D" id="1.10.10.10">
    <property type="entry name" value="Winged helix-like DNA-binding domain superfamily/Winged helix DNA-binding domain"/>
    <property type="match status" value="1"/>
</dbReference>
<dbReference type="FunFam" id="1.10.10.10:FF:000357">
    <property type="entry name" value="Caffeic acid 3-O-methyltransferase"/>
    <property type="match status" value="1"/>
</dbReference>
<evidence type="ECO:0000256" key="4">
    <source>
        <dbReference type="ARBA" id="ARBA00034481"/>
    </source>
</evidence>
<dbReference type="InterPro" id="IPR001077">
    <property type="entry name" value="COMT_C"/>
</dbReference>
<dbReference type="InterPro" id="IPR036388">
    <property type="entry name" value="WH-like_DNA-bd_sf"/>
</dbReference>
<dbReference type="InterPro" id="IPR016461">
    <property type="entry name" value="COMT-like"/>
</dbReference>
<name>A0AA38TQN6_9ASTR</name>
<dbReference type="CDD" id="cd02440">
    <property type="entry name" value="AdoMet_MTases"/>
    <property type="match status" value="1"/>
</dbReference>
<dbReference type="GO" id="GO:0008757">
    <property type="term" value="F:S-adenosylmethionine-dependent methyltransferase activity"/>
    <property type="evidence" value="ECO:0007669"/>
    <property type="project" value="UniProtKB-ARBA"/>
</dbReference>
<dbReference type="PROSITE" id="PS51683">
    <property type="entry name" value="SAM_OMT_II"/>
    <property type="match status" value="1"/>
</dbReference>
<keyword evidence="9" id="KW-1185">Reference proteome</keyword>
<keyword evidence="2" id="KW-0808">Transferase</keyword>
<evidence type="ECO:0000313" key="9">
    <source>
        <dbReference type="Proteomes" id="UP001172457"/>
    </source>
</evidence>
<organism evidence="8 9">
    <name type="scientific">Centaurea solstitialis</name>
    <name type="common">yellow star-thistle</name>
    <dbReference type="NCBI Taxonomy" id="347529"/>
    <lineage>
        <taxon>Eukaryota</taxon>
        <taxon>Viridiplantae</taxon>
        <taxon>Streptophyta</taxon>
        <taxon>Embryophyta</taxon>
        <taxon>Tracheophyta</taxon>
        <taxon>Spermatophyta</taxon>
        <taxon>Magnoliopsida</taxon>
        <taxon>eudicotyledons</taxon>
        <taxon>Gunneridae</taxon>
        <taxon>Pentapetalae</taxon>
        <taxon>asterids</taxon>
        <taxon>campanulids</taxon>
        <taxon>Asterales</taxon>
        <taxon>Asteraceae</taxon>
        <taxon>Carduoideae</taxon>
        <taxon>Cardueae</taxon>
        <taxon>Centaureinae</taxon>
        <taxon>Centaurea</taxon>
    </lineage>
</organism>
<dbReference type="Pfam" id="PF08100">
    <property type="entry name" value="Dimerisation"/>
    <property type="match status" value="1"/>
</dbReference>